<evidence type="ECO:0000313" key="2">
    <source>
        <dbReference type="Proteomes" id="UP001230649"/>
    </source>
</evidence>
<comment type="caution">
    <text evidence="1">The sequence shown here is derived from an EMBL/GenBank/DDBJ whole genome shotgun (WGS) entry which is preliminary data.</text>
</comment>
<name>A0ACC2WZW1_9TREE</name>
<gene>
    <name evidence="1" type="ORF">QFC20_000603</name>
</gene>
<accession>A0ACC2WZW1</accession>
<reference evidence="1" key="1">
    <citation type="submission" date="2023-04" db="EMBL/GenBank/DDBJ databases">
        <title>Draft Genome sequencing of Naganishia species isolated from polar environments using Oxford Nanopore Technology.</title>
        <authorList>
            <person name="Leo P."/>
            <person name="Venkateswaran K."/>
        </authorList>
    </citation>
    <scope>NUCLEOTIDE SEQUENCE</scope>
    <source>
        <strain evidence="1">MNA-CCFEE 5262</strain>
    </source>
</reference>
<dbReference type="EMBL" id="JASBWS010000003">
    <property type="protein sequence ID" value="KAJ9116669.1"/>
    <property type="molecule type" value="Genomic_DNA"/>
</dbReference>
<proteinExistence type="predicted"/>
<dbReference type="Proteomes" id="UP001230649">
    <property type="component" value="Unassembled WGS sequence"/>
</dbReference>
<protein>
    <submittedName>
        <fullName evidence="1">Uncharacterized protein</fullName>
    </submittedName>
</protein>
<sequence length="874" mass="96350">MSNPSLDRKCFLPLSDINLPSSFTLHPKSANPCHDLVALYRPLSDAEATANEPHVPAFLQARMAQQAAKEKADSFLPSMVKGKQKEDNSKQKMRIGLWRAFSGVHVWDVDITGNAILGLAWSLDGLYLSLITRVSYTDSNNEPGLKLIHLSVQDGSLVHMVPLMVAPRTVAELDLLEMEWCESGSDWPKDAKGSAGMIIDSIPQPNPVEHFDFPERNNPMAMYNKKKVTVQSPYEPHSLLQTFPSLLDSHPPNVLCIPALSLSFLAGTFPLTSKRSLAFQHTGFTSSLQNPLRREDLLLARSAARARKYCDTILKGLEACWSVWRKGIMEELNERLGDLERCASDAGVTRDAAMADLSRLLVTGRCGDAVTQLIGGKLTEGILTKWMTAYDNCVEYIHETLSYCVFPAVERLLLLLEELRGWSMHKSAYDFNLEEKHVEECIEWAKYLAIRVMDMDQDLADEAKNFREFGKWLKHEISRATSYDDEDPASAASKHDVASAAAYLDMLMDNASKVTSCFLRDADRLASRWSIPQLPISQSRHRPLPDVLKELVTALRGKSGDSSDLDFGVPDVGESTSTSAAEQSSVMEESIIDSENSRVHDKLTAQQPGQDPLWAIADVMLSKVETILTHAIREQASVSVTHSAHGADTAGMLHATRMTENKCWSKSAYEAVHQQGSQKVCIQSSSPEVPVSRVLAQAFRLPDRTSIVNLDFFDDNDLVIALRADHDDASPTLLYLSVVHMSDIDSIATETARPATQHIWEAARNTTDIASLPLLPISRSRRIGLAHTDRSNPITVSLALNGRKGRRFACVGLSHGTTSVVPGSEGGEEGARHVTVLDLDEDEETEEEGDDDEEANDGEGTTGSSHSSAYMDVD</sequence>
<organism evidence="1 2">
    <name type="scientific">Naganishia adeliensis</name>
    <dbReference type="NCBI Taxonomy" id="92952"/>
    <lineage>
        <taxon>Eukaryota</taxon>
        <taxon>Fungi</taxon>
        <taxon>Dikarya</taxon>
        <taxon>Basidiomycota</taxon>
        <taxon>Agaricomycotina</taxon>
        <taxon>Tremellomycetes</taxon>
        <taxon>Filobasidiales</taxon>
        <taxon>Filobasidiaceae</taxon>
        <taxon>Naganishia</taxon>
    </lineage>
</organism>
<evidence type="ECO:0000313" key="1">
    <source>
        <dbReference type="EMBL" id="KAJ9116669.1"/>
    </source>
</evidence>
<keyword evidence="2" id="KW-1185">Reference proteome</keyword>